<sequence>MKSGVMELGQDQLHTLMDMNMGSVDHVEKSELLSGTDEMGRASRETQQDSSGYWYSNRRHLEPVIEVKEPSEVDGVRENHGSFLVEPKELPPSIIAEDKLDPVVPLQNLSSLIDSDLSSKEDEIAKVYTEVPPLVPQQNSDARVSGEGLQIDGGRCVVEPGKLELAQESGLISLGNKAKETIVDEQQHKKLLAESLKLPDLEDNIATAVCSESSPELKDNISTGGDSETYKELNGDDMLGTEFMEASNKKHVNNIKEQVNDCVLGWPTVVEIDTKEVSEIQEVANACEVEGERDVKLVDDRNSVRVEMKETPDIKEAVNVCEVEGDYKPVDDMQTADSIGFEQKEAPEVNEPGKDVGVGDIGSIETCGLELGDLSKAIREMRESHTKRMANLREKHAKQWEEFLHLTTQRKQERAHEQLSNSRYGGY</sequence>
<proteinExistence type="predicted"/>
<accession>A0AAD8I2P9</accession>
<evidence type="ECO:0000313" key="3">
    <source>
        <dbReference type="Proteomes" id="UP001237642"/>
    </source>
</evidence>
<evidence type="ECO:0000256" key="1">
    <source>
        <dbReference type="SAM" id="MobiDB-lite"/>
    </source>
</evidence>
<evidence type="ECO:0000313" key="2">
    <source>
        <dbReference type="EMBL" id="KAK1376783.1"/>
    </source>
</evidence>
<dbReference type="Proteomes" id="UP001237642">
    <property type="component" value="Unassembled WGS sequence"/>
</dbReference>
<reference evidence="2" key="1">
    <citation type="submission" date="2023-02" db="EMBL/GenBank/DDBJ databases">
        <title>Genome of toxic invasive species Heracleum sosnowskyi carries increased number of genes despite the absence of recent whole-genome duplications.</title>
        <authorList>
            <person name="Schelkunov M."/>
            <person name="Shtratnikova V."/>
            <person name="Makarenko M."/>
            <person name="Klepikova A."/>
            <person name="Omelchenko D."/>
            <person name="Novikova G."/>
            <person name="Obukhova E."/>
            <person name="Bogdanov V."/>
            <person name="Penin A."/>
            <person name="Logacheva M."/>
        </authorList>
    </citation>
    <scope>NUCLEOTIDE SEQUENCE</scope>
    <source>
        <strain evidence="2">Hsosn_3</strain>
        <tissue evidence="2">Leaf</tissue>
    </source>
</reference>
<keyword evidence="3" id="KW-1185">Reference proteome</keyword>
<feature type="region of interest" description="Disordered" evidence="1">
    <location>
        <begin position="32"/>
        <end position="53"/>
    </location>
</feature>
<reference evidence="2" key="2">
    <citation type="submission" date="2023-05" db="EMBL/GenBank/DDBJ databases">
        <authorList>
            <person name="Schelkunov M.I."/>
        </authorList>
    </citation>
    <scope>NUCLEOTIDE SEQUENCE</scope>
    <source>
        <strain evidence="2">Hsosn_3</strain>
        <tissue evidence="2">Leaf</tissue>
    </source>
</reference>
<protein>
    <submittedName>
        <fullName evidence="2">Uncharacterized protein</fullName>
    </submittedName>
</protein>
<comment type="caution">
    <text evidence="2">The sequence shown here is derived from an EMBL/GenBank/DDBJ whole genome shotgun (WGS) entry which is preliminary data.</text>
</comment>
<gene>
    <name evidence="2" type="ORF">POM88_032976</name>
</gene>
<organism evidence="2 3">
    <name type="scientific">Heracleum sosnowskyi</name>
    <dbReference type="NCBI Taxonomy" id="360622"/>
    <lineage>
        <taxon>Eukaryota</taxon>
        <taxon>Viridiplantae</taxon>
        <taxon>Streptophyta</taxon>
        <taxon>Embryophyta</taxon>
        <taxon>Tracheophyta</taxon>
        <taxon>Spermatophyta</taxon>
        <taxon>Magnoliopsida</taxon>
        <taxon>eudicotyledons</taxon>
        <taxon>Gunneridae</taxon>
        <taxon>Pentapetalae</taxon>
        <taxon>asterids</taxon>
        <taxon>campanulids</taxon>
        <taxon>Apiales</taxon>
        <taxon>Apiaceae</taxon>
        <taxon>Apioideae</taxon>
        <taxon>apioid superclade</taxon>
        <taxon>Tordylieae</taxon>
        <taxon>Tordyliinae</taxon>
        <taxon>Heracleum</taxon>
    </lineage>
</organism>
<name>A0AAD8I2P9_9APIA</name>
<dbReference type="AlphaFoldDB" id="A0AAD8I2P9"/>
<feature type="compositionally biased region" description="Basic and acidic residues" evidence="1">
    <location>
        <begin position="38"/>
        <end position="47"/>
    </location>
</feature>
<dbReference type="EMBL" id="JAUIZM010000007">
    <property type="protein sequence ID" value="KAK1376783.1"/>
    <property type="molecule type" value="Genomic_DNA"/>
</dbReference>